<protein>
    <submittedName>
        <fullName evidence="1">von Willebrand factor type A domain protein</fullName>
    </submittedName>
</protein>
<dbReference type="InterPro" id="IPR051266">
    <property type="entry name" value="CLCR"/>
</dbReference>
<dbReference type="Gene3D" id="3.40.50.410">
    <property type="entry name" value="von Willebrand factor, type A domain"/>
    <property type="match status" value="1"/>
</dbReference>
<dbReference type="PANTHER" id="PTHR10579:SF43">
    <property type="entry name" value="ZINC FINGER (C3HC4-TYPE RING FINGER) FAMILY PROTEIN"/>
    <property type="match status" value="1"/>
</dbReference>
<reference evidence="1 2" key="1">
    <citation type="submission" date="2015-09" db="EMBL/GenBank/DDBJ databases">
        <title>Genome announcement of multiple Pseudomonas syringae strains.</title>
        <authorList>
            <person name="Thakur S."/>
            <person name="Wang P.W."/>
            <person name="Gong Y."/>
            <person name="Weir B.S."/>
            <person name="Guttman D.S."/>
        </authorList>
    </citation>
    <scope>NUCLEOTIDE SEQUENCE [LARGE SCALE GENOMIC DNA]</scope>
    <source>
        <strain evidence="1 2">ICMP3962</strain>
    </source>
</reference>
<name>A0A0Q0DLP3_PSEA0</name>
<dbReference type="SUPFAM" id="SSF53300">
    <property type="entry name" value="vWA-like"/>
    <property type="match status" value="1"/>
</dbReference>
<dbReference type="InterPro" id="IPR036465">
    <property type="entry name" value="vWFA_dom_sf"/>
</dbReference>
<dbReference type="InterPro" id="IPR011392">
    <property type="entry name" value="Tellurite-R_TerY"/>
</dbReference>
<evidence type="ECO:0000313" key="2">
    <source>
        <dbReference type="Proteomes" id="UP000050266"/>
    </source>
</evidence>
<comment type="caution">
    <text evidence="1">The sequence shown here is derived from an EMBL/GenBank/DDBJ whole genome shotgun (WGS) entry which is preliminary data.</text>
</comment>
<dbReference type="Proteomes" id="UP000050266">
    <property type="component" value="Unassembled WGS sequence"/>
</dbReference>
<accession>A0A0Q0DLP3</accession>
<proteinExistence type="predicted"/>
<dbReference type="EMBL" id="LJRQ01000339">
    <property type="protein sequence ID" value="KPZ08595.1"/>
    <property type="molecule type" value="Genomic_DNA"/>
</dbReference>
<dbReference type="PROSITE" id="PS50234">
    <property type="entry name" value="VWFA"/>
    <property type="match status" value="1"/>
</dbReference>
<dbReference type="SMART" id="SM00327">
    <property type="entry name" value="VWA"/>
    <property type="match status" value="1"/>
</dbReference>
<dbReference type="PANTHER" id="PTHR10579">
    <property type="entry name" value="CALCIUM-ACTIVATED CHLORIDE CHANNEL REGULATOR"/>
    <property type="match status" value="1"/>
</dbReference>
<dbReference type="InterPro" id="IPR002035">
    <property type="entry name" value="VWF_A"/>
</dbReference>
<organism evidence="1 2">
    <name type="scientific">Pseudomonas amygdali pv. ulmi</name>
    <dbReference type="NCBI Taxonomy" id="251720"/>
    <lineage>
        <taxon>Bacteria</taxon>
        <taxon>Pseudomonadati</taxon>
        <taxon>Pseudomonadota</taxon>
        <taxon>Gammaproteobacteria</taxon>
        <taxon>Pseudomonadales</taxon>
        <taxon>Pseudomonadaceae</taxon>
        <taxon>Pseudomonas</taxon>
        <taxon>Pseudomonas amygdali</taxon>
    </lineage>
</organism>
<dbReference type="RefSeq" id="WP_011105161.1">
    <property type="nucleotide sequence ID" value="NZ_LIHQ01000299.1"/>
</dbReference>
<dbReference type="Pfam" id="PF00092">
    <property type="entry name" value="VWA"/>
    <property type="match status" value="1"/>
</dbReference>
<dbReference type="AlphaFoldDB" id="A0A0Q0DLP3"/>
<dbReference type="GeneID" id="1186445"/>
<sequence length="224" mass="24752">MQEEYILSQEDLVDNPTARVPICLVLDVSGSMAGEPIRELQAGVNMFYQAIREDEVAQYAAEISIVTFGSEAKRTVDFMAIERQDVPALIAEGTTSMGQGVNLALDLLEVRKGDYQRAGVDYYQPWMVVMTDGEPTDDITRASERIREMCESKKLTVFPIAIGTAANLDILGMLSPGRPPLRLKGLNFKEFFLWLSRSVSRVSQSTPGETVILDKAGIDAWGQV</sequence>
<evidence type="ECO:0000313" key="1">
    <source>
        <dbReference type="EMBL" id="KPZ08595.1"/>
    </source>
</evidence>
<dbReference type="PATRIC" id="fig|251720.4.peg.2056"/>
<dbReference type="PIRSF" id="PIRSF020634">
    <property type="entry name" value="TerY_vWA"/>
    <property type="match status" value="1"/>
</dbReference>
<dbReference type="OrthoDB" id="9806395at2"/>
<gene>
    <name evidence="1" type="ORF">ALO41_01527</name>
</gene>
<dbReference type="CDD" id="cd01464">
    <property type="entry name" value="vWA_subfamily"/>
    <property type="match status" value="1"/>
</dbReference>